<evidence type="ECO:0008006" key="3">
    <source>
        <dbReference type="Google" id="ProtNLM"/>
    </source>
</evidence>
<dbReference type="Pfam" id="PF15594">
    <property type="entry name" value="Imm50"/>
    <property type="match status" value="1"/>
</dbReference>
<evidence type="ECO:0000313" key="1">
    <source>
        <dbReference type="EMBL" id="TFY97624.1"/>
    </source>
</evidence>
<dbReference type="OrthoDB" id="2867502at2"/>
<keyword evidence="2" id="KW-1185">Reference proteome</keyword>
<proteinExistence type="predicted"/>
<dbReference type="Proteomes" id="UP000297839">
    <property type="component" value="Unassembled WGS sequence"/>
</dbReference>
<evidence type="ECO:0000313" key="2">
    <source>
        <dbReference type="Proteomes" id="UP000297839"/>
    </source>
</evidence>
<dbReference type="RefSeq" id="WP_135251176.1">
    <property type="nucleotide sequence ID" value="NZ_SMLK01000007.1"/>
</dbReference>
<comment type="caution">
    <text evidence="1">The sequence shown here is derived from an EMBL/GenBank/DDBJ whole genome shotgun (WGS) entry which is preliminary data.</text>
</comment>
<sequence>MDWFALLENPKALQAYYPAAPDLSGVVLHSIGFRRDGPMAELVIDLPAFPAKPSPRWPVEANTCQVRLQSIDLQSVELSRWGTGVVGDLKVSKTAHGVGLEFSGEAMFRLDGRWLRVESVTGYVRGAF</sequence>
<reference evidence="1 2" key="1">
    <citation type="submission" date="2019-03" db="EMBL/GenBank/DDBJ databases">
        <title>Ramlibacter sp. 18x22-1, whole genome shotgun sequence.</title>
        <authorList>
            <person name="Zhang X."/>
            <person name="Feng G."/>
            <person name="Zhu H."/>
        </authorList>
    </citation>
    <scope>NUCLEOTIDE SEQUENCE [LARGE SCALE GENOMIC DNA]</scope>
    <source>
        <strain evidence="1 2">18x22-1</strain>
    </source>
</reference>
<name>A0A4Z0BHM8_9BURK</name>
<protein>
    <recommendedName>
        <fullName evidence="3">Immunity protein 50</fullName>
    </recommendedName>
</protein>
<dbReference type="EMBL" id="SMLK01000007">
    <property type="protein sequence ID" value="TFY97624.1"/>
    <property type="molecule type" value="Genomic_DNA"/>
</dbReference>
<dbReference type="InterPro" id="IPR028957">
    <property type="entry name" value="Imm50"/>
</dbReference>
<dbReference type="AlphaFoldDB" id="A0A4Z0BHM8"/>
<organism evidence="1 2">
    <name type="scientific">Ramlibacter humi</name>
    <dbReference type="NCBI Taxonomy" id="2530451"/>
    <lineage>
        <taxon>Bacteria</taxon>
        <taxon>Pseudomonadati</taxon>
        <taxon>Pseudomonadota</taxon>
        <taxon>Betaproteobacteria</taxon>
        <taxon>Burkholderiales</taxon>
        <taxon>Comamonadaceae</taxon>
        <taxon>Ramlibacter</taxon>
    </lineage>
</organism>
<gene>
    <name evidence="1" type="ORF">EZ216_18015</name>
</gene>
<accession>A0A4Z0BHM8</accession>